<sequence length="190" mass="21564">MRRIILSEMTTLDGYFARRDGSIDWHIVDDDFNTYAIDLLERVDTILLGRKTYELFIQFWPAAHDNPVMTPSDLVIADHLNAAEKIVFSRTLDHADWKNTTVHRSIDANELRRLKERPGKDLILYGSASLVPDFVKNGLIDEYHLFVCPLILGDGLPLFDRMTTGDLPLTFQNTRTFSSGVVAMAYMAGA</sequence>
<proteinExistence type="predicted"/>
<dbReference type="Proteomes" id="UP000184233">
    <property type="component" value="Unassembled WGS sequence"/>
</dbReference>
<dbReference type="Gene3D" id="3.40.430.10">
    <property type="entry name" value="Dihydrofolate Reductase, subunit A"/>
    <property type="match status" value="1"/>
</dbReference>
<organism evidence="2 3">
    <name type="scientific">Candidatus Kapaibacterium thiocyanatum</name>
    <dbReference type="NCBI Taxonomy" id="1895771"/>
    <lineage>
        <taxon>Bacteria</taxon>
        <taxon>Pseudomonadati</taxon>
        <taxon>Candidatus Kapaibacteriota</taxon>
        <taxon>Candidatus Kapaibacteriia</taxon>
        <taxon>Candidatus Kapaibacteriales</taxon>
        <taxon>Candidatus Kapaibacteriaceae</taxon>
        <taxon>Candidatus Kapaibacterium</taxon>
    </lineage>
</organism>
<dbReference type="PANTHER" id="PTHR38011">
    <property type="entry name" value="DIHYDROFOLATE REDUCTASE FAMILY PROTEIN (AFU_ORTHOLOGUE AFUA_8G06820)"/>
    <property type="match status" value="1"/>
</dbReference>
<dbReference type="PANTHER" id="PTHR38011:SF11">
    <property type="entry name" value="2,5-DIAMINO-6-RIBOSYLAMINO-4(3H)-PYRIMIDINONE 5'-PHOSPHATE REDUCTASE"/>
    <property type="match status" value="1"/>
</dbReference>
<evidence type="ECO:0000259" key="1">
    <source>
        <dbReference type="Pfam" id="PF01872"/>
    </source>
</evidence>
<name>A0A1M3KWI3_9BACT</name>
<gene>
    <name evidence="2" type="ORF">BGO89_09445</name>
</gene>
<dbReference type="InterPro" id="IPR002734">
    <property type="entry name" value="RibDG_C"/>
</dbReference>
<dbReference type="AlphaFoldDB" id="A0A1M3KWI3"/>
<dbReference type="SUPFAM" id="SSF53597">
    <property type="entry name" value="Dihydrofolate reductase-like"/>
    <property type="match status" value="1"/>
</dbReference>
<dbReference type="InterPro" id="IPR024072">
    <property type="entry name" value="DHFR-like_dom_sf"/>
</dbReference>
<dbReference type="EMBL" id="MKVH01000024">
    <property type="protein sequence ID" value="OJX56750.1"/>
    <property type="molecule type" value="Genomic_DNA"/>
</dbReference>
<evidence type="ECO:0000313" key="2">
    <source>
        <dbReference type="EMBL" id="OJX56750.1"/>
    </source>
</evidence>
<dbReference type="InterPro" id="IPR050765">
    <property type="entry name" value="Riboflavin_Biosynth_HTPR"/>
</dbReference>
<comment type="caution">
    <text evidence="2">The sequence shown here is derived from an EMBL/GenBank/DDBJ whole genome shotgun (WGS) entry which is preliminary data.</text>
</comment>
<feature type="domain" description="Bacterial bifunctional deaminase-reductase C-terminal" evidence="1">
    <location>
        <begin position="4"/>
        <end position="182"/>
    </location>
</feature>
<accession>A0A1M3KWI3</accession>
<dbReference type="STRING" id="1895771.BGO89_09445"/>
<dbReference type="GO" id="GO:0008703">
    <property type="term" value="F:5-amino-6-(5-phosphoribosylamino)uracil reductase activity"/>
    <property type="evidence" value="ECO:0007669"/>
    <property type="project" value="InterPro"/>
</dbReference>
<evidence type="ECO:0000313" key="3">
    <source>
        <dbReference type="Proteomes" id="UP000184233"/>
    </source>
</evidence>
<dbReference type="Pfam" id="PF01872">
    <property type="entry name" value="RibD_C"/>
    <property type="match status" value="1"/>
</dbReference>
<reference evidence="2 3" key="1">
    <citation type="submission" date="2016-09" db="EMBL/GenBank/DDBJ databases">
        <title>Genome-resolved meta-omics ties microbial dynamics to process performance in biotechnology for thiocyanate degradation.</title>
        <authorList>
            <person name="Kantor R.S."/>
            <person name="Huddy R.J."/>
            <person name="Iyer R."/>
            <person name="Thomas B.C."/>
            <person name="Brown C.T."/>
            <person name="Anantharaman K."/>
            <person name="Tringe S."/>
            <person name="Hettich R.L."/>
            <person name="Harrison S.T."/>
            <person name="Banfield J.F."/>
        </authorList>
    </citation>
    <scope>NUCLEOTIDE SEQUENCE [LARGE SCALE GENOMIC DNA]</scope>
    <source>
        <strain evidence="2">59-99</strain>
    </source>
</reference>
<protein>
    <recommendedName>
        <fullName evidence="1">Bacterial bifunctional deaminase-reductase C-terminal domain-containing protein</fullName>
    </recommendedName>
</protein>
<dbReference type="GO" id="GO:0009231">
    <property type="term" value="P:riboflavin biosynthetic process"/>
    <property type="evidence" value="ECO:0007669"/>
    <property type="project" value="InterPro"/>
</dbReference>